<reference evidence="1" key="1">
    <citation type="submission" date="2018-05" db="EMBL/GenBank/DDBJ databases">
        <authorList>
            <person name="Lanie J.A."/>
            <person name="Ng W.-L."/>
            <person name="Kazmierczak K.M."/>
            <person name="Andrzejewski T.M."/>
            <person name="Davidsen T.M."/>
            <person name="Wayne K.J."/>
            <person name="Tettelin H."/>
            <person name="Glass J.I."/>
            <person name="Rusch D."/>
            <person name="Podicherti R."/>
            <person name="Tsui H.-C.T."/>
            <person name="Winkler M.E."/>
        </authorList>
    </citation>
    <scope>NUCLEOTIDE SEQUENCE</scope>
    <source>
        <strain evidence="1">KNB</strain>
    </source>
</reference>
<dbReference type="InterPro" id="IPR023614">
    <property type="entry name" value="Porin_dom_sf"/>
</dbReference>
<dbReference type="Gene3D" id="2.40.160.10">
    <property type="entry name" value="Porin"/>
    <property type="match status" value="1"/>
</dbReference>
<gene>
    <name evidence="1" type="ORF">NITFAB_0959</name>
</gene>
<evidence type="ECO:0008006" key="2">
    <source>
        <dbReference type="Google" id="ProtNLM"/>
    </source>
</evidence>
<evidence type="ECO:0000313" key="1">
    <source>
        <dbReference type="EMBL" id="SPS05369.1"/>
    </source>
</evidence>
<accession>A0A2X0QTD5</accession>
<dbReference type="AlphaFoldDB" id="A0A2X0QTD5"/>
<sequence length="491" mass="54862">MQLSRHHLVQQNPGGKLKSSKLSIAILAALLGSSITPALAIDLYVDTQSKQVFTEPGPNRVKLSEFEEVNQAQGQIPPEDLKAMETRLRQKKKKEEIKAAEELAAAQAPKKSWADKISLRGYAQLRYNQTLSGDRTVITSPADKFIGNNQNFGLRRARLVLSGDITDHLYIYIQPEFNSGPDAGDSQGGKLQIRDFYSDISFDDRKEYRIRAGVSKVPYGFEILQSSQNRLAPDRADAVNIASRDERELGAFFYWAPAHIRDRFRDLVKDGLKGSGDYGVFGAGIYNGQGLNRPEGNDNLHTVARLSYPFKFDNGQYFEAGVSALTGKYVPKSSQISVGGVNITPAFDNRGVKDERVGVHAVLYPQPFGLQAEWNWGNSPMLSADSSRIVSTTLNGGYVQAMYKMTNSLGSWIPYAKWQRYDGSEKFSTNAPRSHLRETEIGIEWLPMPEVELTLAYSNMDRTNVNTFVPSLNGYRQAKAELLRAQLQWNF</sequence>
<dbReference type="EMBL" id="LS423452">
    <property type="protein sequence ID" value="SPS05369.1"/>
    <property type="molecule type" value="Genomic_DNA"/>
</dbReference>
<organism evidence="1">
    <name type="scientific">Candidatus Nitrotoga fabula</name>
    <dbReference type="NCBI Taxonomy" id="2182327"/>
    <lineage>
        <taxon>Bacteria</taxon>
        <taxon>Pseudomonadati</taxon>
        <taxon>Pseudomonadota</taxon>
        <taxon>Betaproteobacteria</taxon>
        <taxon>Nitrosomonadales</taxon>
        <taxon>Gallionellaceae</taxon>
        <taxon>Candidatus Nitrotoga</taxon>
    </lineage>
</organism>
<protein>
    <recommendedName>
        <fullName evidence="2">Phosphate-selective porin O and P</fullName>
    </recommendedName>
</protein>
<name>A0A2X0QTD5_9PROT</name>
<proteinExistence type="predicted"/>
<dbReference type="InterPro" id="IPR010870">
    <property type="entry name" value="Porin_O/P"/>
</dbReference>
<dbReference type="SUPFAM" id="SSF56935">
    <property type="entry name" value="Porins"/>
    <property type="match status" value="1"/>
</dbReference>
<dbReference type="Pfam" id="PF07396">
    <property type="entry name" value="Porin_O_P"/>
    <property type="match status" value="1"/>
</dbReference>